<feature type="domain" description="RdRp catalytic" evidence="1">
    <location>
        <begin position="79"/>
        <end position="257"/>
    </location>
</feature>
<dbReference type="EMBL" id="MCBR01002206">
    <property type="protein sequence ID" value="RKF81787.1"/>
    <property type="molecule type" value="Genomic_DNA"/>
</dbReference>
<comment type="caution">
    <text evidence="2">The sequence shown here is derived from an EMBL/GenBank/DDBJ whole genome shotgun (WGS) entry which is preliminary data.</text>
</comment>
<name>A0A420J4R6_9PEZI</name>
<evidence type="ECO:0000313" key="2">
    <source>
        <dbReference type="EMBL" id="RKF81787.1"/>
    </source>
</evidence>
<organism evidence="2 3">
    <name type="scientific">Golovinomyces cichoracearum</name>
    <dbReference type="NCBI Taxonomy" id="62708"/>
    <lineage>
        <taxon>Eukaryota</taxon>
        <taxon>Fungi</taxon>
        <taxon>Dikarya</taxon>
        <taxon>Ascomycota</taxon>
        <taxon>Pezizomycotina</taxon>
        <taxon>Leotiomycetes</taxon>
        <taxon>Erysiphales</taxon>
        <taxon>Erysiphaceae</taxon>
        <taxon>Golovinomyces</taxon>
    </lineage>
</organism>
<dbReference type="PROSITE" id="PS50526">
    <property type="entry name" value="RDRP_SSRNA_NEG_NONSEG"/>
    <property type="match status" value="1"/>
</dbReference>
<dbReference type="AlphaFoldDB" id="A0A420J4R6"/>
<dbReference type="InterPro" id="IPR014023">
    <property type="entry name" value="Mononeg_RNA_pol_cat"/>
</dbReference>
<dbReference type="GO" id="GO:0004482">
    <property type="term" value="F:mRNA 5'-cap (guanine-N7-)-methyltransferase activity"/>
    <property type="evidence" value="ECO:0007669"/>
    <property type="project" value="InterPro"/>
</dbReference>
<dbReference type="Proteomes" id="UP000285405">
    <property type="component" value="Unassembled WGS sequence"/>
</dbReference>
<proteinExistence type="predicted"/>
<reference evidence="2 3" key="1">
    <citation type="journal article" date="2018" name="BMC Genomics">
        <title>Comparative genome analyses reveal sequence features reflecting distinct modes of host-adaptation between dicot and monocot powdery mildew.</title>
        <authorList>
            <person name="Wu Y."/>
            <person name="Ma X."/>
            <person name="Pan Z."/>
            <person name="Kale S.D."/>
            <person name="Song Y."/>
            <person name="King H."/>
            <person name="Zhang Q."/>
            <person name="Presley C."/>
            <person name="Deng X."/>
            <person name="Wei C.I."/>
            <person name="Xiao S."/>
        </authorList>
    </citation>
    <scope>NUCLEOTIDE SEQUENCE [LARGE SCALE GENOMIC DNA]</scope>
    <source>
        <strain evidence="2">UCSC1</strain>
    </source>
</reference>
<dbReference type="Pfam" id="PF00946">
    <property type="entry name" value="Mononeg_RNA_pol"/>
    <property type="match status" value="1"/>
</dbReference>
<keyword evidence="2" id="KW-0548">Nucleotidyltransferase</keyword>
<gene>
    <name evidence="2" type="ORF">GcC1_022002</name>
</gene>
<dbReference type="OrthoDB" id="7473876at2759"/>
<dbReference type="GO" id="GO:0005524">
    <property type="term" value="F:ATP binding"/>
    <property type="evidence" value="ECO:0007669"/>
    <property type="project" value="InterPro"/>
</dbReference>
<keyword evidence="2" id="KW-0808">Transferase</keyword>
<sequence length="264" mass="30592">MPTDWLIVGLYPKEREFKLAARMFSMMVFEMRAYFTCLESNVADKVYPYIQQQTMTLTKNEIIKRFSTSTKSATRDGVHRIFLEIDLFRQNLKWRDLPSRMIGEDLNDVLGMNIAYLMVHEFFKKCLIVVRHNQYPPPGLNISPQLESDLLWYNREGGFEGIAQKTWSLATFSMIDLGIGSFRLNYHIIGQGNNQVILAYIIVPPNEEPATYIKQLTVNITREVAKLCELVGQDAKPDECLESTSVITYSKHVYIFEVWSIICH</sequence>
<evidence type="ECO:0000313" key="3">
    <source>
        <dbReference type="Proteomes" id="UP000285405"/>
    </source>
</evidence>
<protein>
    <submittedName>
        <fullName evidence="2">RNA-directed RNA polymerase L</fullName>
    </submittedName>
</protein>
<evidence type="ECO:0000259" key="1">
    <source>
        <dbReference type="PROSITE" id="PS50526"/>
    </source>
</evidence>
<keyword evidence="2" id="KW-0696">RNA-directed RNA polymerase</keyword>
<accession>A0A420J4R6</accession>
<dbReference type="GO" id="GO:0003968">
    <property type="term" value="F:RNA-directed RNA polymerase activity"/>
    <property type="evidence" value="ECO:0007669"/>
    <property type="project" value="UniProtKB-KW"/>
</dbReference>